<protein>
    <recommendedName>
        <fullName evidence="4">Pectate lyase</fullName>
    </recommendedName>
</protein>
<evidence type="ECO:0000256" key="1">
    <source>
        <dbReference type="SAM" id="SignalP"/>
    </source>
</evidence>
<gene>
    <name evidence="2" type="ORF">PF001_g19381</name>
</gene>
<feature type="signal peptide" evidence="1">
    <location>
        <begin position="1"/>
        <end position="23"/>
    </location>
</feature>
<accession>A0A6A4CGI4</accession>
<dbReference type="EMBL" id="QXGE01001564">
    <property type="protein sequence ID" value="KAE9290953.1"/>
    <property type="molecule type" value="Genomic_DNA"/>
</dbReference>
<dbReference type="Proteomes" id="UP000437068">
    <property type="component" value="Unassembled WGS sequence"/>
</dbReference>
<reference evidence="2 3" key="1">
    <citation type="submission" date="2018-08" db="EMBL/GenBank/DDBJ databases">
        <title>Genomic investigation of the strawberry pathogen Phytophthora fragariae indicates pathogenicity is determined by transcriptional variation in three key races.</title>
        <authorList>
            <person name="Adams T.M."/>
            <person name="Armitage A.D."/>
            <person name="Sobczyk M.K."/>
            <person name="Bates H.J."/>
            <person name="Dunwell J.M."/>
            <person name="Nellist C.F."/>
            <person name="Harrison R.J."/>
        </authorList>
    </citation>
    <scope>NUCLEOTIDE SEQUENCE [LARGE SCALE GENOMIC DNA]</scope>
    <source>
        <strain evidence="2 3">A4</strain>
    </source>
</reference>
<evidence type="ECO:0000313" key="3">
    <source>
        <dbReference type="Proteomes" id="UP000437068"/>
    </source>
</evidence>
<evidence type="ECO:0000313" key="2">
    <source>
        <dbReference type="EMBL" id="KAE9290953.1"/>
    </source>
</evidence>
<evidence type="ECO:0008006" key="4">
    <source>
        <dbReference type="Google" id="ProtNLM"/>
    </source>
</evidence>
<keyword evidence="1" id="KW-0732">Signal</keyword>
<comment type="caution">
    <text evidence="2">The sequence shown here is derived from an EMBL/GenBank/DDBJ whole genome shotgun (WGS) entry which is preliminary data.</text>
</comment>
<dbReference type="AlphaFoldDB" id="A0A6A4CGI4"/>
<proteinExistence type="predicted"/>
<sequence>MTKSCSPIVLLLLGVMLASSVQAGYVDLFGDVNFKQRLTRITHVSVDICYSFSKCGNLDNRATSAKWSGLPEAGSHYNNGNTIIVFYSAANCKAPKAKWWKVRTQSDTNPDFPTNFQLDGLSDTISSFNVIYAGGYDRVEYVCGVTEMINATSANGTVEFL</sequence>
<feature type="chain" id="PRO_5025677498" description="Pectate lyase" evidence="1">
    <location>
        <begin position="24"/>
        <end position="161"/>
    </location>
</feature>
<name>A0A6A4CGI4_9STRA</name>
<organism evidence="2 3">
    <name type="scientific">Phytophthora fragariae</name>
    <dbReference type="NCBI Taxonomy" id="53985"/>
    <lineage>
        <taxon>Eukaryota</taxon>
        <taxon>Sar</taxon>
        <taxon>Stramenopiles</taxon>
        <taxon>Oomycota</taxon>
        <taxon>Peronosporomycetes</taxon>
        <taxon>Peronosporales</taxon>
        <taxon>Peronosporaceae</taxon>
        <taxon>Phytophthora</taxon>
    </lineage>
</organism>